<dbReference type="GO" id="GO:0003735">
    <property type="term" value="F:structural constituent of ribosome"/>
    <property type="evidence" value="ECO:0007669"/>
    <property type="project" value="InterPro"/>
</dbReference>
<dbReference type="PhylomeDB" id="T1IY05"/>
<dbReference type="InterPro" id="IPR009068">
    <property type="entry name" value="uS15_NS1_RNA-bd_sf"/>
</dbReference>
<dbReference type="Pfam" id="PF00933">
    <property type="entry name" value="Glyco_hydro_3"/>
    <property type="match status" value="1"/>
</dbReference>
<reference evidence="9" key="2">
    <citation type="submission" date="2015-02" db="UniProtKB">
        <authorList>
            <consortium name="EnsemblMetazoa"/>
        </authorList>
    </citation>
    <scope>IDENTIFICATION</scope>
</reference>
<name>T1IY05_STRMM</name>
<dbReference type="EMBL" id="JH431669">
    <property type="status" value="NOT_ANNOTATED_CDS"/>
    <property type="molecule type" value="Genomic_DNA"/>
</dbReference>
<dbReference type="OMA" id="GNETGNC"/>
<protein>
    <recommendedName>
        <fullName evidence="8">Fibronectin type III-like domain-containing protein</fullName>
    </recommendedName>
</protein>
<dbReference type="InterPro" id="IPR000589">
    <property type="entry name" value="Ribosomal_uS15"/>
</dbReference>
<evidence type="ECO:0000313" key="9">
    <source>
        <dbReference type="EnsemblMetazoa" id="SMAR006105-PA"/>
    </source>
</evidence>
<keyword evidence="3" id="KW-0378">Hydrolase</keyword>
<dbReference type="InterPro" id="IPR001764">
    <property type="entry name" value="Glyco_hydro_3_N"/>
</dbReference>
<dbReference type="GO" id="GO:0005840">
    <property type="term" value="C:ribosome"/>
    <property type="evidence" value="ECO:0007669"/>
    <property type="project" value="UniProtKB-KW"/>
</dbReference>
<dbReference type="InterPro" id="IPR036962">
    <property type="entry name" value="Glyco_hydro_3_N_sf"/>
</dbReference>
<dbReference type="SMART" id="SM01387">
    <property type="entry name" value="Ribosomal_S15"/>
    <property type="match status" value="1"/>
</dbReference>
<evidence type="ECO:0000256" key="1">
    <source>
        <dbReference type="ARBA" id="ARBA00008434"/>
    </source>
</evidence>
<dbReference type="InterPro" id="IPR017853">
    <property type="entry name" value="GH"/>
</dbReference>
<dbReference type="InterPro" id="IPR036881">
    <property type="entry name" value="Glyco_hydro_3_C_sf"/>
</dbReference>
<evidence type="ECO:0000256" key="6">
    <source>
        <dbReference type="ARBA" id="ARBA00023295"/>
    </source>
</evidence>
<keyword evidence="10" id="KW-1185">Reference proteome</keyword>
<dbReference type="GO" id="GO:0006412">
    <property type="term" value="P:translation"/>
    <property type="evidence" value="ECO:0007669"/>
    <property type="project" value="InterPro"/>
</dbReference>
<dbReference type="eggNOG" id="KOG2815">
    <property type="taxonomic scope" value="Eukaryota"/>
</dbReference>
<feature type="coiled-coil region" evidence="7">
    <location>
        <begin position="217"/>
        <end position="252"/>
    </location>
</feature>
<proteinExistence type="inferred from homology"/>
<keyword evidence="6" id="KW-0326">Glycosidase</keyword>
<evidence type="ECO:0000256" key="4">
    <source>
        <dbReference type="ARBA" id="ARBA00022980"/>
    </source>
</evidence>
<evidence type="ECO:0000256" key="5">
    <source>
        <dbReference type="ARBA" id="ARBA00023274"/>
    </source>
</evidence>
<accession>T1IY05</accession>
<dbReference type="Gene3D" id="3.40.50.1700">
    <property type="entry name" value="Glycoside hydrolase family 3 C-terminal domain"/>
    <property type="match status" value="2"/>
</dbReference>
<dbReference type="SUPFAM" id="SSF47060">
    <property type="entry name" value="S15/NS1 RNA-binding domain"/>
    <property type="match status" value="1"/>
</dbReference>
<keyword evidence="7" id="KW-0175">Coiled coil</keyword>
<dbReference type="InterPro" id="IPR013783">
    <property type="entry name" value="Ig-like_fold"/>
</dbReference>
<dbReference type="GO" id="GO:0045493">
    <property type="term" value="P:xylan catabolic process"/>
    <property type="evidence" value="ECO:0007669"/>
    <property type="project" value="InterPro"/>
</dbReference>
<dbReference type="EnsemblMetazoa" id="SMAR006105-RA">
    <property type="protein sequence ID" value="SMAR006105-PA"/>
    <property type="gene ID" value="SMAR006105"/>
</dbReference>
<dbReference type="GO" id="GO:0046556">
    <property type="term" value="F:alpha-L-arabinofuranosidase activity"/>
    <property type="evidence" value="ECO:0007669"/>
    <property type="project" value="TreeGrafter"/>
</dbReference>
<dbReference type="Pfam" id="PF01915">
    <property type="entry name" value="Glyco_hydro_3_C"/>
    <property type="match status" value="1"/>
</dbReference>
<keyword evidence="5" id="KW-0687">Ribonucleoprotein</keyword>
<evidence type="ECO:0000256" key="7">
    <source>
        <dbReference type="SAM" id="Coils"/>
    </source>
</evidence>
<dbReference type="SUPFAM" id="SSF52279">
    <property type="entry name" value="Beta-D-glucan exohydrolase, C-terminal domain"/>
    <property type="match status" value="1"/>
</dbReference>
<feature type="domain" description="Fibronectin type III-like" evidence="8">
    <location>
        <begin position="882"/>
        <end position="951"/>
    </location>
</feature>
<dbReference type="GO" id="GO:1990904">
    <property type="term" value="C:ribonucleoprotein complex"/>
    <property type="evidence" value="ECO:0007669"/>
    <property type="project" value="UniProtKB-KW"/>
</dbReference>
<dbReference type="GO" id="GO:0031222">
    <property type="term" value="P:arabinan catabolic process"/>
    <property type="evidence" value="ECO:0007669"/>
    <property type="project" value="TreeGrafter"/>
</dbReference>
<dbReference type="PANTHER" id="PTHR42721:SF42">
    <property type="entry name" value="FIBRONECTIN TYPE III-LIKE DOMAIN-CONTAINING PROTEIN"/>
    <property type="match status" value="1"/>
</dbReference>
<dbReference type="STRING" id="126957.T1IY05"/>
<dbReference type="Proteomes" id="UP000014500">
    <property type="component" value="Unassembled WGS sequence"/>
</dbReference>
<dbReference type="InterPro" id="IPR002772">
    <property type="entry name" value="Glyco_hydro_3_C"/>
</dbReference>
<evidence type="ECO:0000256" key="2">
    <source>
        <dbReference type="ARBA" id="ARBA00022729"/>
    </source>
</evidence>
<dbReference type="SMART" id="SM01217">
    <property type="entry name" value="Fn3_like"/>
    <property type="match status" value="1"/>
</dbReference>
<dbReference type="Pfam" id="PF00312">
    <property type="entry name" value="Ribosomal_S15"/>
    <property type="match status" value="1"/>
</dbReference>
<evidence type="ECO:0000313" key="10">
    <source>
        <dbReference type="Proteomes" id="UP000014500"/>
    </source>
</evidence>
<evidence type="ECO:0000259" key="8">
    <source>
        <dbReference type="SMART" id="SM01217"/>
    </source>
</evidence>
<dbReference type="InterPro" id="IPR044993">
    <property type="entry name" value="BXL"/>
</dbReference>
<dbReference type="Gene3D" id="3.20.20.300">
    <property type="entry name" value="Glycoside hydrolase, family 3, N-terminal domain"/>
    <property type="match status" value="1"/>
</dbReference>
<keyword evidence="2" id="KW-0732">Signal</keyword>
<dbReference type="GO" id="GO:0009044">
    <property type="term" value="F:xylan 1,4-beta-xylosidase activity"/>
    <property type="evidence" value="ECO:0007669"/>
    <property type="project" value="InterPro"/>
</dbReference>
<dbReference type="HOGENOM" id="CLU_004542_5_3_1"/>
<dbReference type="SUPFAM" id="SSF51445">
    <property type="entry name" value="(Trans)glycosidases"/>
    <property type="match status" value="1"/>
</dbReference>
<dbReference type="InterPro" id="IPR026891">
    <property type="entry name" value="Fn3-like"/>
</dbReference>
<keyword evidence="4" id="KW-0689">Ribosomal protein</keyword>
<dbReference type="Pfam" id="PF14310">
    <property type="entry name" value="Fn3-like"/>
    <property type="match status" value="1"/>
</dbReference>
<dbReference type="Gene3D" id="1.10.287.10">
    <property type="entry name" value="S15/NS1, RNA-binding"/>
    <property type="match status" value="1"/>
</dbReference>
<dbReference type="Gene3D" id="2.60.40.10">
    <property type="entry name" value="Immunoglobulins"/>
    <property type="match status" value="1"/>
</dbReference>
<dbReference type="PRINTS" id="PR00133">
    <property type="entry name" value="GLHYDRLASE3"/>
</dbReference>
<reference evidence="10" key="1">
    <citation type="submission" date="2011-05" db="EMBL/GenBank/DDBJ databases">
        <authorList>
            <person name="Richards S.R."/>
            <person name="Qu J."/>
            <person name="Jiang H."/>
            <person name="Jhangiani S.N."/>
            <person name="Agravi P."/>
            <person name="Goodspeed R."/>
            <person name="Gross S."/>
            <person name="Mandapat C."/>
            <person name="Jackson L."/>
            <person name="Mathew T."/>
            <person name="Pu L."/>
            <person name="Thornton R."/>
            <person name="Saada N."/>
            <person name="Wilczek-Boney K.B."/>
            <person name="Lee S."/>
            <person name="Kovar C."/>
            <person name="Wu Y."/>
            <person name="Scherer S.E."/>
            <person name="Worley K.C."/>
            <person name="Muzny D.M."/>
            <person name="Gibbs R."/>
        </authorList>
    </citation>
    <scope>NUCLEOTIDE SEQUENCE</scope>
    <source>
        <strain evidence="10">Brora</strain>
    </source>
</reference>
<comment type="similarity">
    <text evidence="1">Belongs to the universal ribosomal protein uS15 family.</text>
</comment>
<organism evidence="9 10">
    <name type="scientific">Strigamia maritima</name>
    <name type="common">European centipede</name>
    <name type="synonym">Geophilus maritimus</name>
    <dbReference type="NCBI Taxonomy" id="126957"/>
    <lineage>
        <taxon>Eukaryota</taxon>
        <taxon>Metazoa</taxon>
        <taxon>Ecdysozoa</taxon>
        <taxon>Arthropoda</taxon>
        <taxon>Myriapoda</taxon>
        <taxon>Chilopoda</taxon>
        <taxon>Pleurostigmophora</taxon>
        <taxon>Geophilomorpha</taxon>
        <taxon>Linotaeniidae</taxon>
        <taxon>Strigamia</taxon>
    </lineage>
</organism>
<dbReference type="AlphaFoldDB" id="T1IY05"/>
<sequence>MFLVPIFTRLSISLETSVHIKRCISVAGRTQFAKKNLPFVYEPPEKKLQIFNSGDTKELTPLDPTRPILKYAELVDELNVSPGVRRLVSLGFSRPKETLRIHKHELMKPIQKHILDTGSYESQIAALTADIKWWQKYLTNGNLQNSRVRVSLNAAIDRRFKILKKLRMKDYKRFEWVIETLGIKYRQAPMFFHWATRKGTLRVMTREYCNKMRRNKIEAYKAKLKGMQDDFLKEKEETLDWIKKEKEELGIKDEDIEKDNRANKMKITFAFFFMPFFCCFFTDAFPFRNISLPWHLRVEDLVSRLTLEEIVLQLSQGGRSPGGGPAPPIERLGISPWVWNTECLHGVVRNGRATSFPHAIGLAATFNRKLAYEMAETIAAEVRAKNSDYTARGLHGNDMGINCFSPVVNVMRHPLWGRNQETFGEDPYLIGEISKRFAKGLQGNHPRYLRTSATCKHFAAHNGPEDKPVSRYVFDAHVSERDMQLTYLPQFQTCVVEGEVLSVMCSYNRLNGVPACVNNRLLKGILRNEWNFNGFIIADQDALENIVDTHKWKNTYEEAAAAALLAGVNLGLTSGNPKSVFTYLPRALQAHMVEVSDIVNAVKPLFYTRMRLGEFDPPKLNPYTKYPLSVIQSDQHREVSSRVAAQSFVLLKNKNNVLPLEKSIYDDIAILGPLADNYDDLFGSVSPQPNPKYVQTPLKGLISLAHNVHYKNGCRDGSLCTDYDHEGVKNMLKSAKNQFIVVCLGTGGAPIILVLFNGGPINSELFESVDAIFECFFPGQETGVALRNILLNQGPHSNPAGRLPFTWMKSLDQVGKMTNYAMENFTYRYWNQRPVNFPFGYGLSYTNFKYSNLHVKNQHIHANDDVTFSVNIRNVGDKNGEEVVQAYISWHSSPEPMPRIQLVGFDRVFIATGKSYTWRQTIKPRQLAVYLDNKGFRMVPGEIDLYVGGQQPNQTVSASSNVLTVTISVLKSGVRWKKFKKVPRTPC</sequence>
<dbReference type="PANTHER" id="PTHR42721">
    <property type="entry name" value="SUGAR HYDROLASE-RELATED"/>
    <property type="match status" value="1"/>
</dbReference>
<evidence type="ECO:0000256" key="3">
    <source>
        <dbReference type="ARBA" id="ARBA00022801"/>
    </source>
</evidence>